<feature type="region of interest" description="Disordered" evidence="1">
    <location>
        <begin position="19"/>
        <end position="54"/>
    </location>
</feature>
<name>A0A834PFA9_VESPE</name>
<sequence length="137" mass="15132">MLPQQLASIVQLLPHCIDNDENYDVKEERAKNKGEDKGDKDDSLEGIARTADTDDDRTAAFLTSVLRPSKPNESRNSIPSEYRTDGVSPEVGGSIIYGGDEKTIEAGRSTVEPREQFSSTEINADTPIFVKAFQLRD</sequence>
<proteinExistence type="predicted"/>
<organism evidence="2 3">
    <name type="scientific">Vespula pensylvanica</name>
    <name type="common">Western yellow jacket</name>
    <name type="synonym">Wasp</name>
    <dbReference type="NCBI Taxonomy" id="30213"/>
    <lineage>
        <taxon>Eukaryota</taxon>
        <taxon>Metazoa</taxon>
        <taxon>Ecdysozoa</taxon>
        <taxon>Arthropoda</taxon>
        <taxon>Hexapoda</taxon>
        <taxon>Insecta</taxon>
        <taxon>Pterygota</taxon>
        <taxon>Neoptera</taxon>
        <taxon>Endopterygota</taxon>
        <taxon>Hymenoptera</taxon>
        <taxon>Apocrita</taxon>
        <taxon>Aculeata</taxon>
        <taxon>Vespoidea</taxon>
        <taxon>Vespidae</taxon>
        <taxon>Vespinae</taxon>
        <taxon>Vespula</taxon>
    </lineage>
</organism>
<evidence type="ECO:0000256" key="1">
    <source>
        <dbReference type="SAM" id="MobiDB-lite"/>
    </source>
</evidence>
<evidence type="ECO:0000313" key="3">
    <source>
        <dbReference type="Proteomes" id="UP000600918"/>
    </source>
</evidence>
<keyword evidence="3" id="KW-1185">Reference proteome</keyword>
<protein>
    <submittedName>
        <fullName evidence="2">Uncharacterized protein</fullName>
    </submittedName>
</protein>
<reference evidence="2" key="1">
    <citation type="journal article" date="2020" name="G3 (Bethesda)">
        <title>High-Quality Assemblies for Three Invasive Social Wasps from the &lt;i&gt;Vespula&lt;/i&gt; Genus.</title>
        <authorList>
            <person name="Harrop T.W.R."/>
            <person name="Guhlin J."/>
            <person name="McLaughlin G.M."/>
            <person name="Permina E."/>
            <person name="Stockwell P."/>
            <person name="Gilligan J."/>
            <person name="Le Lec M.F."/>
            <person name="Gruber M.A.M."/>
            <person name="Quinn O."/>
            <person name="Lovegrove M."/>
            <person name="Duncan E.J."/>
            <person name="Remnant E.J."/>
            <person name="Van Eeckhoven J."/>
            <person name="Graham B."/>
            <person name="Knapp R.A."/>
            <person name="Langford K.W."/>
            <person name="Kronenberg Z."/>
            <person name="Press M.O."/>
            <person name="Eacker S.M."/>
            <person name="Wilson-Rankin E.E."/>
            <person name="Purcell J."/>
            <person name="Lester P.J."/>
            <person name="Dearden P.K."/>
        </authorList>
    </citation>
    <scope>NUCLEOTIDE SEQUENCE</scope>
    <source>
        <strain evidence="2">Volc-1</strain>
    </source>
</reference>
<dbReference type="EMBL" id="JACSDY010000001">
    <property type="protein sequence ID" value="KAF7438627.1"/>
    <property type="molecule type" value="Genomic_DNA"/>
</dbReference>
<gene>
    <name evidence="2" type="ORF">H0235_001018</name>
</gene>
<feature type="compositionally biased region" description="Basic and acidic residues" evidence="1">
    <location>
        <begin position="23"/>
        <end position="43"/>
    </location>
</feature>
<accession>A0A834PFA9</accession>
<evidence type="ECO:0000313" key="2">
    <source>
        <dbReference type="EMBL" id="KAF7438627.1"/>
    </source>
</evidence>
<feature type="region of interest" description="Disordered" evidence="1">
    <location>
        <begin position="68"/>
        <end position="100"/>
    </location>
</feature>
<dbReference type="AlphaFoldDB" id="A0A834PFA9"/>
<comment type="caution">
    <text evidence="2">The sequence shown here is derived from an EMBL/GenBank/DDBJ whole genome shotgun (WGS) entry which is preliminary data.</text>
</comment>
<dbReference type="Proteomes" id="UP000600918">
    <property type="component" value="Unassembled WGS sequence"/>
</dbReference>